<dbReference type="Proteomes" id="UP000587270">
    <property type="component" value="Unassembled WGS sequence"/>
</dbReference>
<organism evidence="1 2">
    <name type="scientific">Limosilactobacillus reuteri</name>
    <name type="common">Lactobacillus reuteri</name>
    <dbReference type="NCBI Taxonomy" id="1598"/>
    <lineage>
        <taxon>Bacteria</taxon>
        <taxon>Bacillati</taxon>
        <taxon>Bacillota</taxon>
        <taxon>Bacilli</taxon>
        <taxon>Lactobacillales</taxon>
        <taxon>Lactobacillaceae</taxon>
        <taxon>Limosilactobacillus</taxon>
    </lineage>
</organism>
<dbReference type="Pfam" id="PF05657">
    <property type="entry name" value="DUF806"/>
    <property type="match status" value="1"/>
</dbReference>
<reference evidence="1 2" key="1">
    <citation type="submission" date="2020-04" db="EMBL/GenBank/DDBJ databases">
        <authorList>
            <person name="Hitch T.C.A."/>
            <person name="Wylensek D."/>
            <person name="Clavel T."/>
        </authorList>
    </citation>
    <scope>NUCLEOTIDE SEQUENCE [LARGE SCALE GENOMIC DNA]</scope>
    <source>
        <strain evidence="1 2">WCA-386-APC-4I</strain>
    </source>
</reference>
<protein>
    <submittedName>
        <fullName evidence="1">DUF806 family protein</fullName>
    </submittedName>
</protein>
<proteinExistence type="predicted"/>
<dbReference type="RefSeq" id="WP_170090656.1">
    <property type="nucleotide sequence ID" value="NZ_JABAFN010000008.1"/>
</dbReference>
<evidence type="ECO:0000313" key="1">
    <source>
        <dbReference type="EMBL" id="NME21800.1"/>
    </source>
</evidence>
<accession>A0AAW9ZHH3</accession>
<dbReference type="InterPro" id="IPR008524">
    <property type="entry name" value="DUF806"/>
</dbReference>
<gene>
    <name evidence="1" type="ORF">HF865_03620</name>
</gene>
<dbReference type="EMBL" id="JABAFN010000008">
    <property type="protein sequence ID" value="NME21800.1"/>
    <property type="molecule type" value="Genomic_DNA"/>
</dbReference>
<sequence length="124" mass="14116">MALAVIDAKNLIDSAHIDGIDNVYTTNIPSEVVENTDQTIVLLTDANTNLDIPGNNDFGALRRMIEVQIFYSLHPKRDPEEIDIALYRLFKHHDWDIGENRGHTYDPDTEQLTSTFYVSDLKLV</sequence>
<name>A0AAW9ZHH3_LIMRT</name>
<comment type="caution">
    <text evidence="1">The sequence shown here is derived from an EMBL/GenBank/DDBJ whole genome shotgun (WGS) entry which is preliminary data.</text>
</comment>
<evidence type="ECO:0000313" key="2">
    <source>
        <dbReference type="Proteomes" id="UP000587270"/>
    </source>
</evidence>
<dbReference type="AlphaFoldDB" id="A0AAW9ZHH3"/>